<organism evidence="2">
    <name type="scientific">Culex pipiens</name>
    <name type="common">House mosquito</name>
    <dbReference type="NCBI Taxonomy" id="7175"/>
    <lineage>
        <taxon>Eukaryota</taxon>
        <taxon>Metazoa</taxon>
        <taxon>Ecdysozoa</taxon>
        <taxon>Arthropoda</taxon>
        <taxon>Hexapoda</taxon>
        <taxon>Insecta</taxon>
        <taxon>Pterygota</taxon>
        <taxon>Neoptera</taxon>
        <taxon>Endopterygota</taxon>
        <taxon>Diptera</taxon>
        <taxon>Nematocera</taxon>
        <taxon>Culicoidea</taxon>
        <taxon>Culicidae</taxon>
        <taxon>Culicinae</taxon>
        <taxon>Culicini</taxon>
        <taxon>Culex</taxon>
        <taxon>Culex</taxon>
    </lineage>
</organism>
<accession>A0A8D8B5A2</accession>
<dbReference type="EMBL" id="HBUE01063090">
    <property type="protein sequence ID" value="CAG6469501.1"/>
    <property type="molecule type" value="Transcribed_RNA"/>
</dbReference>
<evidence type="ECO:0000256" key="1">
    <source>
        <dbReference type="SAM" id="MobiDB-lite"/>
    </source>
</evidence>
<sequence>MQCNCRRAGVQFFGDFNPLFLRVPNGFFRVRSCFHPVVGEVIRVERAGIVSVEIKQSARSVEERSRRWNLDVWRKKRRNDFWRASNIRPSEGGEEKPWVTAKTFGWPSG</sequence>
<reference evidence="2" key="1">
    <citation type="submission" date="2021-05" db="EMBL/GenBank/DDBJ databases">
        <authorList>
            <person name="Alioto T."/>
            <person name="Alioto T."/>
            <person name="Gomez Garrido J."/>
        </authorList>
    </citation>
    <scope>NUCLEOTIDE SEQUENCE</scope>
</reference>
<feature type="region of interest" description="Disordered" evidence="1">
    <location>
        <begin position="90"/>
        <end position="109"/>
    </location>
</feature>
<dbReference type="AlphaFoldDB" id="A0A8D8B5A2"/>
<proteinExistence type="predicted"/>
<name>A0A8D8B5A2_CULPI</name>
<protein>
    <submittedName>
        <fullName evidence="2">(northern house mosquito) hypothetical protein</fullName>
    </submittedName>
</protein>
<evidence type="ECO:0000313" key="2">
    <source>
        <dbReference type="EMBL" id="CAG6469501.1"/>
    </source>
</evidence>